<evidence type="ECO:0000313" key="1">
    <source>
        <dbReference type="EMBL" id="VDM55548.1"/>
    </source>
</evidence>
<protein>
    <submittedName>
        <fullName evidence="3">Antibiotic biosynthesis monooxygenase</fullName>
    </submittedName>
</protein>
<gene>
    <name evidence="1" type="ORF">ACOC_LOCUS3963</name>
</gene>
<keyword evidence="2" id="KW-1185">Reference proteome</keyword>
<evidence type="ECO:0000313" key="3">
    <source>
        <dbReference type="WBParaSite" id="ACOC_0000396201-mRNA-1"/>
    </source>
</evidence>
<organism evidence="3">
    <name type="scientific">Angiostrongylus costaricensis</name>
    <name type="common">Nematode worm</name>
    <dbReference type="NCBI Taxonomy" id="334426"/>
    <lineage>
        <taxon>Eukaryota</taxon>
        <taxon>Metazoa</taxon>
        <taxon>Ecdysozoa</taxon>
        <taxon>Nematoda</taxon>
        <taxon>Chromadorea</taxon>
        <taxon>Rhabditida</taxon>
        <taxon>Rhabditina</taxon>
        <taxon>Rhabditomorpha</taxon>
        <taxon>Strongyloidea</taxon>
        <taxon>Metastrongylidae</taxon>
        <taxon>Angiostrongylus</taxon>
    </lineage>
</organism>
<accession>A0A0R3PHY5</accession>
<name>A0A0R3PHY5_ANGCS</name>
<dbReference type="Proteomes" id="UP000267027">
    <property type="component" value="Unassembled WGS sequence"/>
</dbReference>
<reference evidence="1 2" key="2">
    <citation type="submission" date="2018-11" db="EMBL/GenBank/DDBJ databases">
        <authorList>
            <consortium name="Pathogen Informatics"/>
        </authorList>
    </citation>
    <scope>NUCLEOTIDE SEQUENCE [LARGE SCALE GENOMIC DNA]</scope>
    <source>
        <strain evidence="1 2">Costa Rica</strain>
    </source>
</reference>
<dbReference type="AlphaFoldDB" id="A0A0R3PHY5"/>
<sequence length="70" mass="8107">MKSFHAMECSGASIPGFCRELTRPSFKVLYSYFANPEARGEHTEHSWQVDAKKRLNMLDPKNMLLDVELF</sequence>
<proteinExistence type="predicted"/>
<dbReference type="EMBL" id="UYYA01001657">
    <property type="protein sequence ID" value="VDM55548.1"/>
    <property type="molecule type" value="Genomic_DNA"/>
</dbReference>
<evidence type="ECO:0000313" key="2">
    <source>
        <dbReference type="Proteomes" id="UP000267027"/>
    </source>
</evidence>
<reference evidence="3" key="1">
    <citation type="submission" date="2017-02" db="UniProtKB">
        <authorList>
            <consortium name="WormBaseParasite"/>
        </authorList>
    </citation>
    <scope>IDENTIFICATION</scope>
</reference>
<dbReference type="WBParaSite" id="ACOC_0000396201-mRNA-1">
    <property type="protein sequence ID" value="ACOC_0000396201-mRNA-1"/>
    <property type="gene ID" value="ACOC_0000396201"/>
</dbReference>